<sequence length="247" mass="28857">MASGRHSFEEVEYLGERPAKRTRMSAQAQAVLDADLQSLRDAEAKILLIQFAPRLPALAQGVRDHCVSRRLRESQLIREYDSQVQRAVTLVNSERTPDGRWGNSRILAWVQQEIESMLKQIVDEIEPYSSYQSKFNAVEGMLEIFEAVMYQRSEPCHDLITNRRRWDNLFHDVFACFHDGELTTLARHHRRHGSFNGDYEDPGWLVRLQKFVEEAQRFRDPVEDEDSHEDGSLEEDDEDEEADDYEQ</sequence>
<dbReference type="Proteomes" id="UP001396898">
    <property type="component" value="Unassembled WGS sequence"/>
</dbReference>
<comment type="caution">
    <text evidence="2">The sequence shown here is derived from an EMBL/GenBank/DDBJ whole genome shotgun (WGS) entry which is preliminary data.</text>
</comment>
<keyword evidence="3" id="KW-1185">Reference proteome</keyword>
<dbReference type="EMBL" id="JAQQWI010000019">
    <property type="protein sequence ID" value="KAK7999078.1"/>
    <property type="molecule type" value="Genomic_DNA"/>
</dbReference>
<feature type="region of interest" description="Disordered" evidence="1">
    <location>
        <begin position="217"/>
        <end position="247"/>
    </location>
</feature>
<evidence type="ECO:0000313" key="2">
    <source>
        <dbReference type="EMBL" id="KAK7999078.1"/>
    </source>
</evidence>
<organism evidence="2 3">
    <name type="scientific">Apiospora marii</name>
    <dbReference type="NCBI Taxonomy" id="335849"/>
    <lineage>
        <taxon>Eukaryota</taxon>
        <taxon>Fungi</taxon>
        <taxon>Dikarya</taxon>
        <taxon>Ascomycota</taxon>
        <taxon>Pezizomycotina</taxon>
        <taxon>Sordariomycetes</taxon>
        <taxon>Xylariomycetidae</taxon>
        <taxon>Amphisphaeriales</taxon>
        <taxon>Apiosporaceae</taxon>
        <taxon>Apiospora</taxon>
    </lineage>
</organism>
<reference evidence="2 3" key="1">
    <citation type="submission" date="2023-01" db="EMBL/GenBank/DDBJ databases">
        <title>Analysis of 21 Apiospora genomes using comparative genomics revels a genus with tremendous synthesis potential of carbohydrate active enzymes and secondary metabolites.</title>
        <authorList>
            <person name="Sorensen T."/>
        </authorList>
    </citation>
    <scope>NUCLEOTIDE SEQUENCE [LARGE SCALE GENOMIC DNA]</scope>
    <source>
        <strain evidence="2 3">CBS 20057</strain>
    </source>
</reference>
<protein>
    <submittedName>
        <fullName evidence="2">Uncharacterized protein</fullName>
    </submittedName>
</protein>
<evidence type="ECO:0000313" key="3">
    <source>
        <dbReference type="Proteomes" id="UP001396898"/>
    </source>
</evidence>
<accession>A0ABR1R4L8</accession>
<proteinExistence type="predicted"/>
<name>A0ABR1R4L8_9PEZI</name>
<gene>
    <name evidence="2" type="ORF">PG991_014753</name>
</gene>
<feature type="compositionally biased region" description="Acidic residues" evidence="1">
    <location>
        <begin position="222"/>
        <end position="247"/>
    </location>
</feature>
<evidence type="ECO:0000256" key="1">
    <source>
        <dbReference type="SAM" id="MobiDB-lite"/>
    </source>
</evidence>